<name>A0A1B6GJ48_9HEMI</name>
<feature type="non-terminal residue" evidence="2">
    <location>
        <position position="299"/>
    </location>
</feature>
<dbReference type="EMBL" id="GECZ01007305">
    <property type="protein sequence ID" value="JAS62464.1"/>
    <property type="molecule type" value="Transcribed_RNA"/>
</dbReference>
<feature type="non-terminal residue" evidence="2">
    <location>
        <position position="1"/>
    </location>
</feature>
<protein>
    <submittedName>
        <fullName evidence="2">Uncharacterized protein</fullName>
    </submittedName>
</protein>
<accession>A0A1B6GJ48</accession>
<feature type="region of interest" description="Disordered" evidence="1">
    <location>
        <begin position="46"/>
        <end position="81"/>
    </location>
</feature>
<organism evidence="2">
    <name type="scientific">Cuerna arida</name>
    <dbReference type="NCBI Taxonomy" id="1464854"/>
    <lineage>
        <taxon>Eukaryota</taxon>
        <taxon>Metazoa</taxon>
        <taxon>Ecdysozoa</taxon>
        <taxon>Arthropoda</taxon>
        <taxon>Hexapoda</taxon>
        <taxon>Insecta</taxon>
        <taxon>Pterygota</taxon>
        <taxon>Neoptera</taxon>
        <taxon>Paraneoptera</taxon>
        <taxon>Hemiptera</taxon>
        <taxon>Auchenorrhyncha</taxon>
        <taxon>Membracoidea</taxon>
        <taxon>Cicadellidae</taxon>
        <taxon>Cicadellinae</taxon>
        <taxon>Proconiini</taxon>
        <taxon>Cuerna</taxon>
    </lineage>
</organism>
<evidence type="ECO:0000256" key="1">
    <source>
        <dbReference type="SAM" id="MobiDB-lite"/>
    </source>
</evidence>
<proteinExistence type="predicted"/>
<feature type="compositionally biased region" description="Polar residues" evidence="1">
    <location>
        <begin position="55"/>
        <end position="66"/>
    </location>
</feature>
<gene>
    <name evidence="2" type="ORF">g.30113</name>
</gene>
<reference evidence="2" key="1">
    <citation type="submission" date="2015-11" db="EMBL/GenBank/DDBJ databases">
        <title>De novo transcriptome assembly of four potential Pierce s Disease insect vectors from Arizona vineyards.</title>
        <authorList>
            <person name="Tassone E.E."/>
        </authorList>
    </citation>
    <scope>NUCLEOTIDE SEQUENCE</scope>
</reference>
<dbReference type="AlphaFoldDB" id="A0A1B6GJ48"/>
<sequence length="299" mass="34354">SITSFITSDKIANKIYSAIKMATISQNSNFNWMSLAKIFLNGVKQNQPAPKKMRSTTSRQKTQSFRKMSRKNNTNKDKGSNCGIHEEQMAVISRFETLRKQLLHQLLVYQKELLALKMPVLPSKSVLQPGLQNKQKQKANLKQMQLYPRKKYTQIECKKCEKAFEVKPLYSRQNKLSKKLVNQQFKSKGKHVPLLRRERGASISVPNVDTNGTKIINKLNCHSGKSNPRTNRVSKIHRYISENPYKTTSTLQPPTSASNVIYKDDKLKFNKDFHHRYTKNINKSNEMFTASSKIMKSGG</sequence>
<evidence type="ECO:0000313" key="2">
    <source>
        <dbReference type="EMBL" id="JAS62464.1"/>
    </source>
</evidence>